<evidence type="ECO:0000256" key="1">
    <source>
        <dbReference type="SAM" id="Coils"/>
    </source>
</evidence>
<accession>A0A165XAK6</accession>
<evidence type="ECO:0000313" key="4">
    <source>
        <dbReference type="Proteomes" id="UP000076798"/>
    </source>
</evidence>
<organism evidence="3 4">
    <name type="scientific">Sistotremastrum suecicum HHB10207 ss-3</name>
    <dbReference type="NCBI Taxonomy" id="1314776"/>
    <lineage>
        <taxon>Eukaryota</taxon>
        <taxon>Fungi</taxon>
        <taxon>Dikarya</taxon>
        <taxon>Basidiomycota</taxon>
        <taxon>Agaricomycotina</taxon>
        <taxon>Agaricomycetes</taxon>
        <taxon>Sistotremastrales</taxon>
        <taxon>Sistotremastraceae</taxon>
        <taxon>Sistotremastrum</taxon>
    </lineage>
</organism>
<evidence type="ECO:0000256" key="2">
    <source>
        <dbReference type="SAM" id="MobiDB-lite"/>
    </source>
</evidence>
<keyword evidence="1" id="KW-0175">Coiled coil</keyword>
<dbReference type="Proteomes" id="UP000076798">
    <property type="component" value="Unassembled WGS sequence"/>
</dbReference>
<feature type="region of interest" description="Disordered" evidence="2">
    <location>
        <begin position="524"/>
        <end position="546"/>
    </location>
</feature>
<reference evidence="3 4" key="1">
    <citation type="journal article" date="2016" name="Mol. Biol. Evol.">
        <title>Comparative Genomics of Early-Diverging Mushroom-Forming Fungi Provides Insights into the Origins of Lignocellulose Decay Capabilities.</title>
        <authorList>
            <person name="Nagy L.G."/>
            <person name="Riley R."/>
            <person name="Tritt A."/>
            <person name="Adam C."/>
            <person name="Daum C."/>
            <person name="Floudas D."/>
            <person name="Sun H."/>
            <person name="Yadav J.S."/>
            <person name="Pangilinan J."/>
            <person name="Larsson K.H."/>
            <person name="Matsuura K."/>
            <person name="Barry K."/>
            <person name="Labutti K."/>
            <person name="Kuo R."/>
            <person name="Ohm R.A."/>
            <person name="Bhattacharya S.S."/>
            <person name="Shirouzu T."/>
            <person name="Yoshinaga Y."/>
            <person name="Martin F.M."/>
            <person name="Grigoriev I.V."/>
            <person name="Hibbett D.S."/>
        </authorList>
    </citation>
    <scope>NUCLEOTIDE SEQUENCE [LARGE SCALE GENOMIC DNA]</scope>
    <source>
        <strain evidence="3 4">HHB10207 ss-3</strain>
    </source>
</reference>
<name>A0A165XAK6_9AGAM</name>
<feature type="region of interest" description="Disordered" evidence="2">
    <location>
        <begin position="471"/>
        <end position="502"/>
    </location>
</feature>
<gene>
    <name evidence="3" type="ORF">SISSUDRAFT_1067276</name>
</gene>
<feature type="coiled-coil region" evidence="1">
    <location>
        <begin position="170"/>
        <end position="210"/>
    </location>
</feature>
<sequence>MIGDIDLGLAKGLTSGYGRLEKLVSRGWKKIGGVALMERLEGCWDRTRKSSGIKREESRSTDTSSDTFSWRQRATGALRKTFNWMKTCRIKVNRSEDELMNAYFELLTDTSDPILLERAVASFRYRDWVQYGDGSMDQLRKVLSRLMATDVSFRVRETVSAQISRFSAWIPERREQMKEVQEAIEEYRDEEEMEEKEKREEEEKRRAIQLTKFLVGRQEDDISDISEHFTPTWENCTDLLDLISLPIDKFVAKCISIHDHNINLGNHREIFDSSVNHCDDLLDADKFDDVTRIFSHVDLFSAVRSFALVDYRPFYDNVLEFIIGDRRAEILHFLLQIVSTPRDWSDLITGASSTFLIATGSPPHFPSDLDLSPIIAHIGQHPSWWNWPEVCDTLIAYLAQRNILTLSDPVGVHHFLHQCVHLELAHPWAAVEVRRTSPDTRNAALILLHRHEAFFAPFAVPLPPSPLLSASDDAISPSGQDSDLDFPLLSNSDDPEEVPSLPIHTLDDLIDPVIANVQLSHPKLPSTSAASSSADHHVVDMTDTEI</sequence>
<proteinExistence type="predicted"/>
<evidence type="ECO:0000313" key="3">
    <source>
        <dbReference type="EMBL" id="KZT32000.1"/>
    </source>
</evidence>
<protein>
    <submittedName>
        <fullName evidence="3">Uncharacterized protein</fullName>
    </submittedName>
</protein>
<dbReference type="AlphaFoldDB" id="A0A165XAK6"/>
<keyword evidence="4" id="KW-1185">Reference proteome</keyword>
<dbReference type="EMBL" id="KV428408">
    <property type="protein sequence ID" value="KZT32000.1"/>
    <property type="molecule type" value="Genomic_DNA"/>
</dbReference>